<proteinExistence type="predicted"/>
<organism evidence="1 2">
    <name type="scientific">Quercus lobata</name>
    <name type="common">Valley oak</name>
    <dbReference type="NCBI Taxonomy" id="97700"/>
    <lineage>
        <taxon>Eukaryota</taxon>
        <taxon>Viridiplantae</taxon>
        <taxon>Streptophyta</taxon>
        <taxon>Embryophyta</taxon>
        <taxon>Tracheophyta</taxon>
        <taxon>Spermatophyta</taxon>
        <taxon>Magnoliopsida</taxon>
        <taxon>eudicotyledons</taxon>
        <taxon>Gunneridae</taxon>
        <taxon>Pentapetalae</taxon>
        <taxon>rosids</taxon>
        <taxon>fabids</taxon>
        <taxon>Fagales</taxon>
        <taxon>Fagaceae</taxon>
        <taxon>Quercus</taxon>
    </lineage>
</organism>
<protein>
    <recommendedName>
        <fullName evidence="3">DUF674 domain-containing protein</fullName>
    </recommendedName>
</protein>
<dbReference type="Gramene" id="QL08p058561:mrna">
    <property type="protein sequence ID" value="QL08p058561:mrna"/>
    <property type="gene ID" value="QL08p058561"/>
</dbReference>
<dbReference type="GeneID" id="115958610"/>
<dbReference type="Proteomes" id="UP000594261">
    <property type="component" value="Chromosome 8"/>
</dbReference>
<dbReference type="AlphaFoldDB" id="A0A7N2MD68"/>
<gene>
    <name evidence="1" type="primary">LOC115958610</name>
</gene>
<dbReference type="InterPro" id="IPR007750">
    <property type="entry name" value="DUF674"/>
</dbReference>
<dbReference type="EMBL" id="LRBV02000008">
    <property type="status" value="NOT_ANNOTATED_CDS"/>
    <property type="molecule type" value="Genomic_DNA"/>
</dbReference>
<reference evidence="1" key="2">
    <citation type="submission" date="2021-01" db="UniProtKB">
        <authorList>
            <consortium name="EnsemblPlants"/>
        </authorList>
    </citation>
    <scope>IDENTIFICATION</scope>
</reference>
<evidence type="ECO:0000313" key="1">
    <source>
        <dbReference type="EnsemblPlants" id="QL08p058561:mrna"/>
    </source>
</evidence>
<dbReference type="OMA" id="CRNSEND"/>
<dbReference type="EnsemblPlants" id="QL08p058561:mrna">
    <property type="protein sequence ID" value="QL08p058561:mrna"/>
    <property type="gene ID" value="QL08p058561"/>
</dbReference>
<name>A0A7N2MD68_QUELO</name>
<accession>A0A7N2MD68</accession>
<keyword evidence="2" id="KW-1185">Reference proteome</keyword>
<evidence type="ECO:0000313" key="2">
    <source>
        <dbReference type="Proteomes" id="UP000594261"/>
    </source>
</evidence>
<reference evidence="1 2" key="1">
    <citation type="journal article" date="2016" name="G3 (Bethesda)">
        <title>First Draft Assembly and Annotation of the Genome of a California Endemic Oak Quercus lobata Nee (Fagaceae).</title>
        <authorList>
            <person name="Sork V.L."/>
            <person name="Fitz-Gibbon S.T."/>
            <person name="Puiu D."/>
            <person name="Crepeau M."/>
            <person name="Gugger P.F."/>
            <person name="Sherman R."/>
            <person name="Stevens K."/>
            <person name="Langley C.H."/>
            <person name="Pellegrini M."/>
            <person name="Salzberg S.L."/>
        </authorList>
    </citation>
    <scope>NUCLEOTIDE SEQUENCE [LARGE SCALE GENOMIC DNA]</scope>
    <source>
        <strain evidence="1 2">cv. SW786</strain>
    </source>
</reference>
<dbReference type="PANTHER" id="PTHR33103">
    <property type="entry name" value="OS01G0153900 PROTEIN"/>
    <property type="match status" value="1"/>
</dbReference>
<dbReference type="RefSeq" id="XP_030932897.1">
    <property type="nucleotide sequence ID" value="XM_031077037.1"/>
</dbReference>
<dbReference type="OrthoDB" id="1551527at2759"/>
<dbReference type="PANTHER" id="PTHR33103:SF19">
    <property type="entry name" value="OS09G0544700 PROTEIN"/>
    <property type="match status" value="1"/>
</dbReference>
<evidence type="ECO:0008006" key="3">
    <source>
        <dbReference type="Google" id="ProtNLM"/>
    </source>
</evidence>
<dbReference type="Pfam" id="PF05056">
    <property type="entry name" value="DUF674"/>
    <property type="match status" value="1"/>
</dbReference>
<dbReference type="KEGG" id="qlo:115958610"/>
<sequence>MEETKYVSLKLLIDTERERVLFAEAGKEFIDFLLSILELPLGTFIPLFEKQGMVGSFGNIYHSIDNLGTVYLQPNVNKETLLKPKLHISGGGGGGGSGVPLKSPDFASSAKSKKLYRCSTEDLNKHRPFRVACNLHVANHVFRTCPSCYWSMDMELNFVDPPSTKGGYVKEVVTYMVMDDLEVKPMCTTSTFTLLNKFNVKELEVLEEKVVDLGMDEGVKLFKASLQSKSVLTDVFLPKLKQEVKWET</sequence>
<dbReference type="FunCoup" id="A0A7N2MD68">
    <property type="interactions" value="109"/>
</dbReference>
<dbReference type="InParanoid" id="A0A7N2MD68"/>